<dbReference type="OrthoDB" id="3506470at2759"/>
<organism evidence="2 3">
    <name type="scientific">Marssonina brunnea f. sp. multigermtubi (strain MB_m1)</name>
    <name type="common">Marssonina leaf spot fungus</name>
    <dbReference type="NCBI Taxonomy" id="1072389"/>
    <lineage>
        <taxon>Eukaryota</taxon>
        <taxon>Fungi</taxon>
        <taxon>Dikarya</taxon>
        <taxon>Ascomycota</taxon>
        <taxon>Pezizomycotina</taxon>
        <taxon>Leotiomycetes</taxon>
        <taxon>Helotiales</taxon>
        <taxon>Drepanopezizaceae</taxon>
        <taxon>Drepanopeziza</taxon>
    </lineage>
</organism>
<proteinExistence type="predicted"/>
<feature type="region of interest" description="Disordered" evidence="1">
    <location>
        <begin position="497"/>
        <end position="530"/>
    </location>
</feature>
<reference evidence="2 3" key="1">
    <citation type="journal article" date="2012" name="BMC Genomics">
        <title>Sequencing the genome of Marssonina brunnea reveals fungus-poplar co-evolution.</title>
        <authorList>
            <person name="Zhu S."/>
            <person name="Cao Y.-Z."/>
            <person name="Jiang C."/>
            <person name="Tan B.-Y."/>
            <person name="Wang Z."/>
            <person name="Feng S."/>
            <person name="Zhang L."/>
            <person name="Su X.-H."/>
            <person name="Brejova B."/>
            <person name="Vinar T."/>
            <person name="Xu M."/>
            <person name="Wang M.-X."/>
            <person name="Zhang S.-G."/>
            <person name="Huang M.-R."/>
            <person name="Wu R."/>
            <person name="Zhou Y."/>
        </authorList>
    </citation>
    <scope>NUCLEOTIDE SEQUENCE [LARGE SCALE GENOMIC DNA]</scope>
    <source>
        <strain evidence="2 3">MB_m1</strain>
    </source>
</reference>
<sequence length="660" mass="71630">MARPQPTTTTTTTTLRREPSQRSSVHSMRSPFPLLLSPALPAGSASKSSSTYHHPSTSASTSPRPRPSPDHRATSGTMPMPMPMPLRTSEHKHGVTRRPSNNHLGLSLPLPEIQRVHHHRDTPIYSEPGAPLPGRAYYTDNRACYNCSLLSASDYDKTCCTFHDDDHPKRSLATEKHDDEFASQSNTVGGNNISRVSYFSNVTDIPRSSCLSFQCSGELFPKEGEWLSSSLPDSPKPSPIGRSSGGRPLEHHVESWLSDTSELYVGCDILARATILSPGRAQVIEVNRSDLHLSGTTIPPRVSSLSPPPSYPGDGDSWASCSDSSPDTPCGEWEFDDNRFSRQQQPRDPPRISPRGRHHDLAMASPPMSPIVTLDPPAAAASRFSIVGAGTGRHVIDAPLASRWSLQSAATAPKSDLEIISELEAAVSGFASTMLGLDTPCIATIRVHLAHSRSPRASQQATECQQVKNFSRPRRPVQLTTSRSSPMMSTDTMRRESIQSSTAPIGPTSDWRSCSSFGSLPPAQSPTPPPTPDLEALHRIFPDSASFVRRALYAHILAYTFLASFPDPPAASSPPGWRRRGSPYWSNSRKLSAQHTSKFASDSTMQLRAASLKAGLRKSIFRLMTIMGSGAGGVDVLLRAVVEVVRTSEVQAFASTRNVI</sequence>
<dbReference type="EMBL" id="JH921471">
    <property type="protein sequence ID" value="EKD12003.1"/>
    <property type="molecule type" value="Genomic_DNA"/>
</dbReference>
<evidence type="ECO:0000313" key="2">
    <source>
        <dbReference type="EMBL" id="EKD12003.1"/>
    </source>
</evidence>
<gene>
    <name evidence="2" type="ORF">MBM_09866</name>
</gene>
<protein>
    <submittedName>
        <fullName evidence="2">Uncharacterized protein</fullName>
    </submittedName>
</protein>
<dbReference type="OMA" id="PCIATIR"/>
<feature type="region of interest" description="Disordered" evidence="1">
    <location>
        <begin position="226"/>
        <end position="250"/>
    </location>
</feature>
<name>K1WTU3_MARBU</name>
<keyword evidence="3" id="KW-1185">Reference proteome</keyword>
<dbReference type="eggNOG" id="ENOG502RA1U">
    <property type="taxonomic scope" value="Eukaryota"/>
</dbReference>
<dbReference type="InParanoid" id="K1WTU3"/>
<feature type="compositionally biased region" description="Low complexity" evidence="1">
    <location>
        <begin position="29"/>
        <end position="63"/>
    </location>
</feature>
<accession>K1WTU3</accession>
<dbReference type="AlphaFoldDB" id="K1WTU3"/>
<feature type="region of interest" description="Disordered" evidence="1">
    <location>
        <begin position="1"/>
        <end position="107"/>
    </location>
</feature>
<dbReference type="STRING" id="1072389.K1WTU3"/>
<dbReference type="HOGENOM" id="CLU_415647_0_0_1"/>
<evidence type="ECO:0000256" key="1">
    <source>
        <dbReference type="SAM" id="MobiDB-lite"/>
    </source>
</evidence>
<dbReference type="Proteomes" id="UP000006753">
    <property type="component" value="Unassembled WGS sequence"/>
</dbReference>
<evidence type="ECO:0000313" key="3">
    <source>
        <dbReference type="Proteomes" id="UP000006753"/>
    </source>
</evidence>
<dbReference type="KEGG" id="mbe:MBM_09866"/>
<dbReference type="GeneID" id="18765801"/>
<feature type="region of interest" description="Disordered" evidence="1">
    <location>
        <begin position="293"/>
        <end position="364"/>
    </location>
</feature>